<dbReference type="EMBL" id="MU266471">
    <property type="protein sequence ID" value="KAH7922820.1"/>
    <property type="molecule type" value="Genomic_DNA"/>
</dbReference>
<keyword evidence="2" id="KW-1185">Reference proteome</keyword>
<evidence type="ECO:0000313" key="2">
    <source>
        <dbReference type="Proteomes" id="UP000790709"/>
    </source>
</evidence>
<reference evidence="1" key="1">
    <citation type="journal article" date="2021" name="New Phytol.">
        <title>Evolutionary innovations through gain and loss of genes in the ectomycorrhizal Boletales.</title>
        <authorList>
            <person name="Wu G."/>
            <person name="Miyauchi S."/>
            <person name="Morin E."/>
            <person name="Kuo A."/>
            <person name="Drula E."/>
            <person name="Varga T."/>
            <person name="Kohler A."/>
            <person name="Feng B."/>
            <person name="Cao Y."/>
            <person name="Lipzen A."/>
            <person name="Daum C."/>
            <person name="Hundley H."/>
            <person name="Pangilinan J."/>
            <person name="Johnson J."/>
            <person name="Barry K."/>
            <person name="LaButti K."/>
            <person name="Ng V."/>
            <person name="Ahrendt S."/>
            <person name="Min B."/>
            <person name="Choi I.G."/>
            <person name="Park H."/>
            <person name="Plett J.M."/>
            <person name="Magnuson J."/>
            <person name="Spatafora J.W."/>
            <person name="Nagy L.G."/>
            <person name="Henrissat B."/>
            <person name="Grigoriev I.V."/>
            <person name="Yang Z.L."/>
            <person name="Xu J."/>
            <person name="Martin F.M."/>
        </authorList>
    </citation>
    <scope>NUCLEOTIDE SEQUENCE</scope>
    <source>
        <strain evidence="1">KUC20120723A-06</strain>
    </source>
</reference>
<proteinExistence type="predicted"/>
<organism evidence="1 2">
    <name type="scientific">Leucogyrophana mollusca</name>
    <dbReference type="NCBI Taxonomy" id="85980"/>
    <lineage>
        <taxon>Eukaryota</taxon>
        <taxon>Fungi</taxon>
        <taxon>Dikarya</taxon>
        <taxon>Basidiomycota</taxon>
        <taxon>Agaricomycotina</taxon>
        <taxon>Agaricomycetes</taxon>
        <taxon>Agaricomycetidae</taxon>
        <taxon>Boletales</taxon>
        <taxon>Boletales incertae sedis</taxon>
        <taxon>Leucogyrophana</taxon>
    </lineage>
</organism>
<evidence type="ECO:0000313" key="1">
    <source>
        <dbReference type="EMBL" id="KAH7922820.1"/>
    </source>
</evidence>
<sequence>MSDLGCIQHFICQQKALALSATIVRLGIQHEITLGGHFPSPSTSHRPSRIMINATRHPISMQLPPCTTRLIRQITSIFRVLALYTLAFEYVVGSCCNGIWCILFLIPTCSTPVTSVRHPSHGMRMEALSVAYCLSVYGSQSVAALSYTLAERSCEVPASPYI</sequence>
<name>A0ACB8BC00_9AGAM</name>
<comment type="caution">
    <text evidence="1">The sequence shown here is derived from an EMBL/GenBank/DDBJ whole genome shotgun (WGS) entry which is preliminary data.</text>
</comment>
<accession>A0ACB8BC00</accession>
<gene>
    <name evidence="1" type="ORF">BV22DRAFT_630135</name>
</gene>
<protein>
    <submittedName>
        <fullName evidence="1">Uncharacterized protein</fullName>
    </submittedName>
</protein>
<dbReference type="Proteomes" id="UP000790709">
    <property type="component" value="Unassembled WGS sequence"/>
</dbReference>